<dbReference type="AlphaFoldDB" id="A0A8H6YZG7"/>
<organism evidence="3 4">
    <name type="scientific">Mycena sanguinolenta</name>
    <dbReference type="NCBI Taxonomy" id="230812"/>
    <lineage>
        <taxon>Eukaryota</taxon>
        <taxon>Fungi</taxon>
        <taxon>Dikarya</taxon>
        <taxon>Basidiomycota</taxon>
        <taxon>Agaricomycotina</taxon>
        <taxon>Agaricomycetes</taxon>
        <taxon>Agaricomycetidae</taxon>
        <taxon>Agaricales</taxon>
        <taxon>Marasmiineae</taxon>
        <taxon>Mycenaceae</taxon>
        <taxon>Mycena</taxon>
    </lineage>
</organism>
<name>A0A8H6YZG7_9AGAR</name>
<comment type="caution">
    <text evidence="3">The sequence shown here is derived from an EMBL/GenBank/DDBJ whole genome shotgun (WGS) entry which is preliminary data.</text>
</comment>
<reference evidence="3" key="1">
    <citation type="submission" date="2020-05" db="EMBL/GenBank/DDBJ databases">
        <title>Mycena genomes resolve the evolution of fungal bioluminescence.</title>
        <authorList>
            <person name="Tsai I.J."/>
        </authorList>
    </citation>
    <scope>NUCLEOTIDE SEQUENCE</scope>
    <source>
        <strain evidence="3">160909Yilan</strain>
    </source>
</reference>
<evidence type="ECO:0000259" key="2">
    <source>
        <dbReference type="PROSITE" id="PS51487"/>
    </source>
</evidence>
<dbReference type="EMBL" id="JACAZH010000005">
    <property type="protein sequence ID" value="KAF7367621.1"/>
    <property type="molecule type" value="Genomic_DNA"/>
</dbReference>
<dbReference type="Proteomes" id="UP000623467">
    <property type="component" value="Unassembled WGS sequence"/>
</dbReference>
<feature type="region of interest" description="Disordered" evidence="1">
    <location>
        <begin position="157"/>
        <end position="209"/>
    </location>
</feature>
<feature type="region of interest" description="Disordered" evidence="1">
    <location>
        <begin position="101"/>
        <end position="138"/>
    </location>
</feature>
<feature type="domain" description="NBD" evidence="2">
    <location>
        <begin position="204"/>
        <end position="209"/>
    </location>
</feature>
<dbReference type="PROSITE" id="PS51487">
    <property type="entry name" value="NBD"/>
    <property type="match status" value="1"/>
</dbReference>
<keyword evidence="4" id="KW-1185">Reference proteome</keyword>
<sequence>MFPFLALLSPTSTCLPDLTRSQANKTPTHSYLLLLCPHVPALSGCLRAGVLSPCSAQLVLFSRAYKRRWRFAPRRRPDQGKVRSSTQSGRVVCRVCGCKSAGAAASSPPPSASPAVEKNGRGSGRKGEGGDEADLGGERAGRAVWEAYEAGLRGWEGRAKAVAASTSDAAKESASGAASTGKMEGGEGLRYGLIREVKPSRPGGGRPRQ</sequence>
<dbReference type="InterPro" id="IPR023336">
    <property type="entry name" value="RAG_nonamer-bd_dom"/>
</dbReference>
<gene>
    <name evidence="3" type="ORF">MSAN_00825600</name>
</gene>
<proteinExistence type="predicted"/>
<evidence type="ECO:0000256" key="1">
    <source>
        <dbReference type="SAM" id="MobiDB-lite"/>
    </source>
</evidence>
<evidence type="ECO:0000313" key="3">
    <source>
        <dbReference type="EMBL" id="KAF7367621.1"/>
    </source>
</evidence>
<accession>A0A8H6YZG7</accession>
<protein>
    <recommendedName>
        <fullName evidence="2">NBD domain-containing protein</fullName>
    </recommendedName>
</protein>
<evidence type="ECO:0000313" key="4">
    <source>
        <dbReference type="Proteomes" id="UP000623467"/>
    </source>
</evidence>